<accession>A0A0A9BUW6</accession>
<name>A0A0A9BUW6_ARUDO</name>
<protein>
    <submittedName>
        <fullName evidence="1">Uncharacterized protein</fullName>
    </submittedName>
</protein>
<evidence type="ECO:0000313" key="1">
    <source>
        <dbReference type="EMBL" id="JAD63042.1"/>
    </source>
</evidence>
<sequence>MSTYWTNKYLPMLILTTRTQPISNCFFKGNTKLIKHVLSRRF</sequence>
<dbReference type="EMBL" id="GBRH01234853">
    <property type="protein sequence ID" value="JAD63042.1"/>
    <property type="molecule type" value="Transcribed_RNA"/>
</dbReference>
<organism evidence="1">
    <name type="scientific">Arundo donax</name>
    <name type="common">Giant reed</name>
    <name type="synonym">Donax arundinaceus</name>
    <dbReference type="NCBI Taxonomy" id="35708"/>
    <lineage>
        <taxon>Eukaryota</taxon>
        <taxon>Viridiplantae</taxon>
        <taxon>Streptophyta</taxon>
        <taxon>Embryophyta</taxon>
        <taxon>Tracheophyta</taxon>
        <taxon>Spermatophyta</taxon>
        <taxon>Magnoliopsida</taxon>
        <taxon>Liliopsida</taxon>
        <taxon>Poales</taxon>
        <taxon>Poaceae</taxon>
        <taxon>PACMAD clade</taxon>
        <taxon>Arundinoideae</taxon>
        <taxon>Arundineae</taxon>
        <taxon>Arundo</taxon>
    </lineage>
</organism>
<reference evidence="1" key="2">
    <citation type="journal article" date="2015" name="Data Brief">
        <title>Shoot transcriptome of the giant reed, Arundo donax.</title>
        <authorList>
            <person name="Barrero R.A."/>
            <person name="Guerrero F.D."/>
            <person name="Moolhuijzen P."/>
            <person name="Goolsby J.A."/>
            <person name="Tidwell J."/>
            <person name="Bellgard S.E."/>
            <person name="Bellgard M.I."/>
        </authorList>
    </citation>
    <scope>NUCLEOTIDE SEQUENCE</scope>
    <source>
        <tissue evidence="1">Shoot tissue taken approximately 20 cm above the soil surface</tissue>
    </source>
</reference>
<proteinExistence type="predicted"/>
<dbReference type="AlphaFoldDB" id="A0A0A9BUW6"/>
<reference evidence="1" key="1">
    <citation type="submission" date="2014-09" db="EMBL/GenBank/DDBJ databases">
        <authorList>
            <person name="Magalhaes I.L.F."/>
            <person name="Oliveira U."/>
            <person name="Santos F.R."/>
            <person name="Vidigal T.H.D.A."/>
            <person name="Brescovit A.D."/>
            <person name="Santos A.J."/>
        </authorList>
    </citation>
    <scope>NUCLEOTIDE SEQUENCE</scope>
    <source>
        <tissue evidence="1">Shoot tissue taken approximately 20 cm above the soil surface</tissue>
    </source>
</reference>